<accession>A0A1Y2IG55</accession>
<protein>
    <submittedName>
        <fullName evidence="1">Uncharacterized protein</fullName>
    </submittedName>
</protein>
<gene>
    <name evidence="1" type="ORF">PYCCODRAFT_720849</name>
</gene>
<organism evidence="1 2">
    <name type="scientific">Trametes coccinea (strain BRFM310)</name>
    <name type="common">Pycnoporus coccineus</name>
    <dbReference type="NCBI Taxonomy" id="1353009"/>
    <lineage>
        <taxon>Eukaryota</taxon>
        <taxon>Fungi</taxon>
        <taxon>Dikarya</taxon>
        <taxon>Basidiomycota</taxon>
        <taxon>Agaricomycotina</taxon>
        <taxon>Agaricomycetes</taxon>
        <taxon>Polyporales</taxon>
        <taxon>Polyporaceae</taxon>
        <taxon>Trametes</taxon>
    </lineage>
</organism>
<keyword evidence="2" id="KW-1185">Reference proteome</keyword>
<sequence>MWSALQVKPSSVSRMPRVNHWKACIPRWSDVPWLSLFCYLMYNSAIRNPSMVVIGASSAPRALVAGYSASDSRSSCTHLAWIVDLTDSLFDDCTANAVAWKALDSDVVITLWQLRGERFGIAFSGGHQLVDRIVRVATYSHLWWQKALSTRLLLS</sequence>
<evidence type="ECO:0000313" key="1">
    <source>
        <dbReference type="EMBL" id="OSD00176.1"/>
    </source>
</evidence>
<dbReference type="EMBL" id="KZ084121">
    <property type="protein sequence ID" value="OSD00176.1"/>
    <property type="molecule type" value="Genomic_DNA"/>
</dbReference>
<name>A0A1Y2IG55_TRAC3</name>
<dbReference type="AlphaFoldDB" id="A0A1Y2IG55"/>
<evidence type="ECO:0000313" key="2">
    <source>
        <dbReference type="Proteomes" id="UP000193067"/>
    </source>
</evidence>
<reference evidence="1 2" key="1">
    <citation type="journal article" date="2015" name="Biotechnol. Biofuels">
        <title>Enhanced degradation of softwood versus hardwood by the white-rot fungus Pycnoporus coccineus.</title>
        <authorList>
            <person name="Couturier M."/>
            <person name="Navarro D."/>
            <person name="Chevret D."/>
            <person name="Henrissat B."/>
            <person name="Piumi F."/>
            <person name="Ruiz-Duenas F.J."/>
            <person name="Martinez A.T."/>
            <person name="Grigoriev I.V."/>
            <person name="Riley R."/>
            <person name="Lipzen A."/>
            <person name="Berrin J.G."/>
            <person name="Master E.R."/>
            <person name="Rosso M.N."/>
        </authorList>
    </citation>
    <scope>NUCLEOTIDE SEQUENCE [LARGE SCALE GENOMIC DNA]</scope>
    <source>
        <strain evidence="1 2">BRFM310</strain>
    </source>
</reference>
<dbReference type="Proteomes" id="UP000193067">
    <property type="component" value="Unassembled WGS sequence"/>
</dbReference>
<proteinExistence type="predicted"/>